<dbReference type="Pfam" id="PF24850">
    <property type="entry name" value="CC_BshC"/>
    <property type="match status" value="1"/>
</dbReference>
<comment type="similarity">
    <text evidence="2">Belongs to the BshC family.</text>
</comment>
<dbReference type="Proteomes" id="UP001444625">
    <property type="component" value="Unassembled WGS sequence"/>
</dbReference>
<evidence type="ECO:0000256" key="2">
    <source>
        <dbReference type="HAMAP-Rule" id="MF_01867"/>
    </source>
</evidence>
<keyword evidence="6" id="KW-1185">Reference proteome</keyword>
<dbReference type="EMBL" id="JBDIML010000001">
    <property type="protein sequence ID" value="MEN2766548.1"/>
    <property type="molecule type" value="Genomic_DNA"/>
</dbReference>
<evidence type="ECO:0000259" key="4">
    <source>
        <dbReference type="Pfam" id="PF24850"/>
    </source>
</evidence>
<organism evidence="5 6">
    <name type="scientific">Ornithinibacillus xuwenensis</name>
    <dbReference type="NCBI Taxonomy" id="3144668"/>
    <lineage>
        <taxon>Bacteria</taxon>
        <taxon>Bacillati</taxon>
        <taxon>Bacillota</taxon>
        <taxon>Bacilli</taxon>
        <taxon>Bacillales</taxon>
        <taxon>Bacillaceae</taxon>
        <taxon>Ornithinibacillus</taxon>
    </lineage>
</organism>
<dbReference type="NCBIfam" id="TIGR03998">
    <property type="entry name" value="thiol_BshC"/>
    <property type="match status" value="1"/>
</dbReference>
<name>A0ABU9XGA9_9BACI</name>
<protein>
    <recommendedName>
        <fullName evidence="2">Putative cysteine ligase BshC</fullName>
        <ecNumber evidence="2">6.-.-.-</ecNumber>
    </recommendedName>
</protein>
<dbReference type="Pfam" id="PF10079">
    <property type="entry name" value="Rossmann-like_BshC"/>
    <property type="match status" value="1"/>
</dbReference>
<evidence type="ECO:0000313" key="5">
    <source>
        <dbReference type="EMBL" id="MEN2766548.1"/>
    </source>
</evidence>
<dbReference type="EC" id="6.-.-.-" evidence="2"/>
<dbReference type="InterPro" id="IPR011199">
    <property type="entry name" value="Bacillithiol_biosynth_BshC"/>
</dbReference>
<sequence length="537" mass="62503">MRIEPVHIEKQNNLVRDYRNQKKMVTQYFDYGIMDFEKRVQELTNRTFKRQQVAEVLTRLNKAWGAPSSTFENIERLKSEDSVVVIGGQQAGLLTGPLYSINKIISIIQLAKQQEKQLGIPVIPVFWIAGEDHDFEEINHIFIHQDSRMKKYKVQQRILDKRSVSEIDLNRDDIDEWVDIILKQMPETQYTKDIRRTILSCLENATSYVDFFANFIFKLFQEEGLVLMDSGNEFVRRLENDYFTQMITKREEISSGVFTAHKELHEAGYAISLDVSPHDGNLFYHKDQERILLMINSEGNWVGKQNEICLTTEELISIAEHSPEVLSNNVVTRPLMQDLVFPTLAFIGGPGEISYWSVLKPAFHALNMKMPPVVPRLSFTYVERKIHKLLQRYEITPTEAINGGVLQRRKAWFKKKINPPIEETVTDIKAVIENAHKPLRDIATTIRADLGDLAEKNLGYLIRDIEFLEKRITKALEQRFEKELSEFDLLENTLHPNGLQERMWNPLPFLNDYGLDFFNEINGAVCSFDEDHYIVYI</sequence>
<dbReference type="HAMAP" id="MF_01867">
    <property type="entry name" value="BshC"/>
    <property type="match status" value="1"/>
</dbReference>
<dbReference type="PIRSF" id="PIRSF012535">
    <property type="entry name" value="UCP012535"/>
    <property type="match status" value="1"/>
</dbReference>
<dbReference type="InterPro" id="IPR055398">
    <property type="entry name" value="Rossmann-like_BshC"/>
</dbReference>
<gene>
    <name evidence="2 5" type="primary">bshC</name>
    <name evidence="5" type="ORF">ABC228_05055</name>
</gene>
<proteinExistence type="inferred from homology"/>
<reference evidence="5 6" key="1">
    <citation type="submission" date="2024-05" db="EMBL/GenBank/DDBJ databases">
        <authorList>
            <person name="Haq I."/>
            <person name="Ullah Z."/>
            <person name="Ahmad R."/>
            <person name="Li M."/>
            <person name="Tong Y."/>
        </authorList>
    </citation>
    <scope>NUCLEOTIDE SEQUENCE [LARGE SCALE GENOMIC DNA]</scope>
    <source>
        <strain evidence="5 6">16A2E</strain>
    </source>
</reference>
<comment type="caution">
    <text evidence="5">The sequence shown here is derived from an EMBL/GenBank/DDBJ whole genome shotgun (WGS) entry which is preliminary data.</text>
</comment>
<evidence type="ECO:0000313" key="6">
    <source>
        <dbReference type="Proteomes" id="UP001444625"/>
    </source>
</evidence>
<feature type="domain" description="Bacillithiol biosynthesis BshC N-terminal Rossmann-like" evidence="3">
    <location>
        <begin position="1"/>
        <end position="377"/>
    </location>
</feature>
<comment type="function">
    <text evidence="2">Involved in bacillithiol (BSH) biosynthesis. May catalyze the last step of the pathway, the addition of cysteine to glucosamine malate (GlcN-Mal) to generate BSH.</text>
</comment>
<evidence type="ECO:0000256" key="1">
    <source>
        <dbReference type="ARBA" id="ARBA00022598"/>
    </source>
</evidence>
<feature type="domain" description="Bacillithiol biosynthesis BshC C-terminal coiled-coil" evidence="4">
    <location>
        <begin position="379"/>
        <end position="537"/>
    </location>
</feature>
<dbReference type="InterPro" id="IPR055399">
    <property type="entry name" value="CC_BshC"/>
</dbReference>
<keyword evidence="1 2" id="KW-0436">Ligase</keyword>
<dbReference type="RefSeq" id="WP_345823993.1">
    <property type="nucleotide sequence ID" value="NZ_JBDIML010000001.1"/>
</dbReference>
<evidence type="ECO:0000259" key="3">
    <source>
        <dbReference type="Pfam" id="PF10079"/>
    </source>
</evidence>
<accession>A0ABU9XGA9</accession>